<evidence type="ECO:0000313" key="3">
    <source>
        <dbReference type="EMBL" id="KAF5749086.1"/>
    </source>
</evidence>
<dbReference type="Proteomes" id="UP000593562">
    <property type="component" value="Unassembled WGS sequence"/>
</dbReference>
<dbReference type="InterPro" id="IPR002885">
    <property type="entry name" value="PPR_rpt"/>
</dbReference>
<keyword evidence="4" id="KW-1185">Reference proteome</keyword>
<name>A0A7J7DSH9_TRIWF</name>
<dbReference type="InterPro" id="IPR046960">
    <property type="entry name" value="PPR_At4g14850-like_plant"/>
</dbReference>
<evidence type="ECO:0000313" key="4">
    <source>
        <dbReference type="Proteomes" id="UP000593562"/>
    </source>
</evidence>
<dbReference type="FunFam" id="1.25.40.10:FF:001371">
    <property type="entry name" value="Pentatricopeptide repeat-containing protein"/>
    <property type="match status" value="1"/>
</dbReference>
<accession>A0A7J7DSH9</accession>
<dbReference type="PROSITE" id="PS51375">
    <property type="entry name" value="PPR"/>
    <property type="match status" value="5"/>
</dbReference>
<evidence type="ECO:0000256" key="1">
    <source>
        <dbReference type="ARBA" id="ARBA00022737"/>
    </source>
</evidence>
<evidence type="ECO:0008006" key="5">
    <source>
        <dbReference type="Google" id="ProtNLM"/>
    </source>
</evidence>
<feature type="repeat" description="PPR" evidence="2">
    <location>
        <begin position="459"/>
        <end position="493"/>
    </location>
</feature>
<dbReference type="FunCoup" id="A0A7J7DSH9">
    <property type="interactions" value="1220"/>
</dbReference>
<dbReference type="NCBIfam" id="TIGR00756">
    <property type="entry name" value="PPR"/>
    <property type="match status" value="4"/>
</dbReference>
<dbReference type="GO" id="GO:0003723">
    <property type="term" value="F:RNA binding"/>
    <property type="evidence" value="ECO:0007669"/>
    <property type="project" value="InterPro"/>
</dbReference>
<dbReference type="InParanoid" id="A0A7J7DSH9"/>
<dbReference type="Pfam" id="PF13041">
    <property type="entry name" value="PPR_2"/>
    <property type="match status" value="3"/>
</dbReference>
<proteinExistence type="predicted"/>
<feature type="repeat" description="PPR" evidence="2">
    <location>
        <begin position="124"/>
        <end position="158"/>
    </location>
</feature>
<dbReference type="PANTHER" id="PTHR24015:SF72">
    <property type="entry name" value="OS04G0436800 PROTEIN"/>
    <property type="match status" value="1"/>
</dbReference>
<gene>
    <name evidence="3" type="ORF">HS088_TW04G01048</name>
</gene>
<dbReference type="Pfam" id="PF01535">
    <property type="entry name" value="PPR"/>
    <property type="match status" value="7"/>
</dbReference>
<feature type="repeat" description="PPR" evidence="2">
    <location>
        <begin position="225"/>
        <end position="259"/>
    </location>
</feature>
<keyword evidence="1" id="KW-0677">Repeat</keyword>
<dbReference type="AlphaFoldDB" id="A0A7J7DSH9"/>
<reference evidence="3 4" key="1">
    <citation type="journal article" date="2020" name="Nat. Commun.">
        <title>Genome of Tripterygium wilfordii and identification of cytochrome P450 involved in triptolide biosynthesis.</title>
        <authorList>
            <person name="Tu L."/>
            <person name="Su P."/>
            <person name="Zhang Z."/>
            <person name="Gao L."/>
            <person name="Wang J."/>
            <person name="Hu T."/>
            <person name="Zhou J."/>
            <person name="Zhang Y."/>
            <person name="Zhao Y."/>
            <person name="Liu Y."/>
            <person name="Song Y."/>
            <person name="Tong Y."/>
            <person name="Lu Y."/>
            <person name="Yang J."/>
            <person name="Xu C."/>
            <person name="Jia M."/>
            <person name="Peters R.J."/>
            <person name="Huang L."/>
            <person name="Gao W."/>
        </authorList>
    </citation>
    <scope>NUCLEOTIDE SEQUENCE [LARGE SCALE GENOMIC DNA]</scope>
    <source>
        <strain evidence="4">cv. XIE 37</strain>
        <tissue evidence="3">Leaf</tissue>
    </source>
</reference>
<dbReference type="PANTHER" id="PTHR24015">
    <property type="entry name" value="OS07G0578800 PROTEIN-RELATED"/>
    <property type="match status" value="1"/>
</dbReference>
<protein>
    <recommendedName>
        <fullName evidence="5">Pentatricopeptide repeat-containing protein</fullName>
    </recommendedName>
</protein>
<feature type="repeat" description="PPR" evidence="2">
    <location>
        <begin position="326"/>
        <end position="360"/>
    </location>
</feature>
<dbReference type="GO" id="GO:0099402">
    <property type="term" value="P:plant organ development"/>
    <property type="evidence" value="ECO:0007669"/>
    <property type="project" value="UniProtKB-ARBA"/>
</dbReference>
<dbReference type="FunFam" id="1.25.40.10:FF:000425">
    <property type="entry name" value="Pentatricopeptide repeat-containing protein At3g26540"/>
    <property type="match status" value="1"/>
</dbReference>
<organism evidence="3 4">
    <name type="scientific">Tripterygium wilfordii</name>
    <name type="common">Thunder God vine</name>
    <dbReference type="NCBI Taxonomy" id="458696"/>
    <lineage>
        <taxon>Eukaryota</taxon>
        <taxon>Viridiplantae</taxon>
        <taxon>Streptophyta</taxon>
        <taxon>Embryophyta</taxon>
        <taxon>Tracheophyta</taxon>
        <taxon>Spermatophyta</taxon>
        <taxon>Magnoliopsida</taxon>
        <taxon>eudicotyledons</taxon>
        <taxon>Gunneridae</taxon>
        <taxon>Pentapetalae</taxon>
        <taxon>rosids</taxon>
        <taxon>fabids</taxon>
        <taxon>Celastrales</taxon>
        <taxon>Celastraceae</taxon>
        <taxon>Tripterygium</taxon>
    </lineage>
</organism>
<feature type="repeat" description="PPR" evidence="2">
    <location>
        <begin position="559"/>
        <end position="593"/>
    </location>
</feature>
<evidence type="ECO:0000256" key="2">
    <source>
        <dbReference type="PROSITE-ProRule" id="PRU00708"/>
    </source>
</evidence>
<dbReference type="OrthoDB" id="731210at2759"/>
<comment type="caution">
    <text evidence="3">The sequence shown here is derived from an EMBL/GenBank/DDBJ whole genome shotgun (WGS) entry which is preliminary data.</text>
</comment>
<dbReference type="GO" id="GO:0009451">
    <property type="term" value="P:RNA modification"/>
    <property type="evidence" value="ECO:0007669"/>
    <property type="project" value="InterPro"/>
</dbReference>
<dbReference type="EMBL" id="JAAARO010000004">
    <property type="protein sequence ID" value="KAF5749086.1"/>
    <property type="molecule type" value="Genomic_DNA"/>
</dbReference>
<dbReference type="Gene3D" id="1.25.40.10">
    <property type="entry name" value="Tetratricopeptide repeat domain"/>
    <property type="match status" value="6"/>
</dbReference>
<sequence length="691" mass="78471">MAVNAASILNRLGSNKSSKRGIQPTTVNSLTKTILSHISAGRLQKAVSVLFASPFPVPHSLYAHLFQLCSSNHAIVDARKVESHLVTHDPIPPVFLLNRAIETYGKCGCLEDARQMFEEMPHRDGGSWNAIVTAYTQGGCAEEALSMFLKMNKSGIFANEVTFASVLGSCGMLLDLWLARQVHVHILKYGFCGNVILRTSLVDVYGKRGVMSDARRMFDEIENPNSVSWNVIVRRYFEMDEGKEAIFMFSKMFGTDVKPMNSTFSTALVACSNMFALKEGIQIHGLAIKINFDEEEVVSSSLINMYVKCGKLEEARRIFDQPDCRNVISGTSVLLGYAMSGRTREARQFFDEMPEKNVITWNAMLEGYMHVLQWEEALDFVLLMLKKSKEIDHVTLRLILNVCAGVLDVEMGKQIHGFVYRHGFYFDTYIGNALIDMYGKCGNLRSARCWFYQMSQWRDKVSWNSLLTSYARHGLSEQAMTIFSEMQWEAKPSKYTFATLLAACANIFAFEQGKQIHGFMTRNGYEIDIVVVGALVDMYSKCRCLDYAIKIFKQADTRDVVLWNSMVFGCCHSGRGRDVLELFELMEKDRIKPDHLTFHAILLACIYEGDVELGRLYFDSMSSVYHIIPRLEHYECIIELYSRYGRINELESFVEGMPFEPTVPMLTRVFDACKEFGHSRLGEWAATRLMG</sequence>
<dbReference type="InterPro" id="IPR011990">
    <property type="entry name" value="TPR-like_helical_dom_sf"/>
</dbReference>
<dbReference type="FunFam" id="1.25.40.10:FF:000158">
    <property type="entry name" value="pentatricopeptide repeat-containing protein At2g33680"/>
    <property type="match status" value="1"/>
</dbReference>